<feature type="transmembrane region" description="Helical" evidence="6">
    <location>
        <begin position="41"/>
        <end position="65"/>
    </location>
</feature>
<keyword evidence="3 6" id="KW-0812">Transmembrane</keyword>
<sequence length="69" mass="7741">MQGLVIVIVIAFSDLECDFLNVTACCSRLNKWVLPELVAHTGVTVLMLITMHWLVFLLNVPLAAWNICK</sequence>
<protein>
    <submittedName>
        <fullName evidence="7">Uncharacterized protein</fullName>
    </submittedName>
</protein>
<keyword evidence="5 6" id="KW-0472">Membrane</keyword>
<dbReference type="Ensembl" id="ENSEBUT00000003337.1">
    <property type="protein sequence ID" value="ENSEBUP00000002974.1"/>
    <property type="gene ID" value="ENSEBUG00000002195.1"/>
</dbReference>
<evidence type="ECO:0000256" key="6">
    <source>
        <dbReference type="SAM" id="Phobius"/>
    </source>
</evidence>
<dbReference type="Pfam" id="PF03311">
    <property type="entry name" value="Cornichon"/>
    <property type="match status" value="1"/>
</dbReference>
<dbReference type="GO" id="GO:0016192">
    <property type="term" value="P:vesicle-mediated transport"/>
    <property type="evidence" value="ECO:0007669"/>
    <property type="project" value="InterPro"/>
</dbReference>
<accession>A0A8C4N9Y0</accession>
<evidence type="ECO:0000256" key="1">
    <source>
        <dbReference type="ARBA" id="ARBA00004141"/>
    </source>
</evidence>
<name>A0A8C4N9Y0_EPTBU</name>
<organism evidence="7 8">
    <name type="scientific">Eptatretus burgeri</name>
    <name type="common">Inshore hagfish</name>
    <dbReference type="NCBI Taxonomy" id="7764"/>
    <lineage>
        <taxon>Eukaryota</taxon>
        <taxon>Metazoa</taxon>
        <taxon>Chordata</taxon>
        <taxon>Craniata</taxon>
        <taxon>Vertebrata</taxon>
        <taxon>Cyclostomata</taxon>
        <taxon>Myxini</taxon>
        <taxon>Myxiniformes</taxon>
        <taxon>Myxinidae</taxon>
        <taxon>Eptatretinae</taxon>
        <taxon>Eptatretus</taxon>
    </lineage>
</organism>
<dbReference type="GeneTree" id="ENSGT00940000166511"/>
<comment type="similarity">
    <text evidence="2">Belongs to the cornichon family.</text>
</comment>
<dbReference type="AlphaFoldDB" id="A0A8C4N9Y0"/>
<comment type="subcellular location">
    <subcellularLocation>
        <location evidence="1">Membrane</location>
        <topology evidence="1">Multi-pass membrane protein</topology>
    </subcellularLocation>
</comment>
<keyword evidence="8" id="KW-1185">Reference proteome</keyword>
<evidence type="ECO:0000256" key="3">
    <source>
        <dbReference type="ARBA" id="ARBA00022692"/>
    </source>
</evidence>
<dbReference type="PANTHER" id="PTHR12290">
    <property type="entry name" value="CORNICHON-RELATED"/>
    <property type="match status" value="1"/>
</dbReference>
<evidence type="ECO:0000256" key="5">
    <source>
        <dbReference type="ARBA" id="ARBA00023136"/>
    </source>
</evidence>
<keyword evidence="4 6" id="KW-1133">Transmembrane helix</keyword>
<dbReference type="OMA" id="LECDCIN"/>
<dbReference type="Proteomes" id="UP000694388">
    <property type="component" value="Unplaced"/>
</dbReference>
<proteinExistence type="inferred from homology"/>
<dbReference type="SMART" id="SM01398">
    <property type="entry name" value="Cornichon"/>
    <property type="match status" value="1"/>
</dbReference>
<evidence type="ECO:0000256" key="2">
    <source>
        <dbReference type="ARBA" id="ARBA00010095"/>
    </source>
</evidence>
<evidence type="ECO:0000256" key="4">
    <source>
        <dbReference type="ARBA" id="ARBA00022989"/>
    </source>
</evidence>
<reference evidence="7" key="2">
    <citation type="submission" date="2025-09" db="UniProtKB">
        <authorList>
            <consortium name="Ensembl"/>
        </authorList>
    </citation>
    <scope>IDENTIFICATION</scope>
</reference>
<dbReference type="GO" id="GO:0016020">
    <property type="term" value="C:membrane"/>
    <property type="evidence" value="ECO:0007669"/>
    <property type="project" value="UniProtKB-SubCell"/>
</dbReference>
<dbReference type="InterPro" id="IPR003377">
    <property type="entry name" value="Cornichon"/>
</dbReference>
<evidence type="ECO:0000313" key="8">
    <source>
        <dbReference type="Proteomes" id="UP000694388"/>
    </source>
</evidence>
<evidence type="ECO:0000313" key="7">
    <source>
        <dbReference type="Ensembl" id="ENSEBUP00000002974.1"/>
    </source>
</evidence>
<reference evidence="7" key="1">
    <citation type="submission" date="2025-08" db="UniProtKB">
        <authorList>
            <consortium name="Ensembl"/>
        </authorList>
    </citation>
    <scope>IDENTIFICATION</scope>
</reference>